<dbReference type="Gene3D" id="3.30.40.10">
    <property type="entry name" value="Zinc/RING finger domain, C3HC4 (zinc finger)"/>
    <property type="match status" value="1"/>
</dbReference>
<keyword evidence="4" id="KW-0808">Transferase</keyword>
<keyword evidence="6" id="KW-0479">Metal-binding</keyword>
<gene>
    <name evidence="13" type="ORF">RND81_13G210200</name>
</gene>
<evidence type="ECO:0000256" key="10">
    <source>
        <dbReference type="ARBA" id="ARBA00024209"/>
    </source>
</evidence>
<feature type="domain" description="RING-type" evidence="12">
    <location>
        <begin position="139"/>
        <end position="181"/>
    </location>
</feature>
<comment type="caution">
    <text evidence="13">The sequence shown here is derived from an EMBL/GenBank/DDBJ whole genome shotgun (WGS) entry which is preliminary data.</text>
</comment>
<name>A0AAW1H0P5_SAPOF</name>
<dbReference type="PANTHER" id="PTHR46905:SF7">
    <property type="entry name" value="RING-H2 FINGER PROTEIN ATL78"/>
    <property type="match status" value="1"/>
</dbReference>
<keyword evidence="14" id="KW-1185">Reference proteome</keyword>
<comment type="subcellular location">
    <subcellularLocation>
        <location evidence="2">Membrane</location>
        <topology evidence="2">Single-pass membrane protein</topology>
    </subcellularLocation>
</comment>
<comment type="catalytic activity">
    <reaction evidence="1">
        <text>S-ubiquitinyl-[E2 ubiquitin-conjugating enzyme]-L-cysteine + [acceptor protein]-L-lysine = [E2 ubiquitin-conjugating enzyme]-L-cysteine + N(6)-ubiquitinyl-[acceptor protein]-L-lysine.</text>
        <dbReference type="EC" id="2.3.2.27"/>
    </reaction>
</comment>
<comment type="similarity">
    <text evidence="10">Belongs to the RING-type zinc finger family. ATL subfamily.</text>
</comment>
<proteinExistence type="inferred from homology"/>
<dbReference type="EC" id="2.3.2.27" evidence="3"/>
<keyword evidence="9" id="KW-0472">Membrane</keyword>
<dbReference type="PANTHER" id="PTHR46905">
    <property type="entry name" value="RING-H2 FINGER PROTEIN ATL78"/>
    <property type="match status" value="1"/>
</dbReference>
<dbReference type="CDD" id="cd16461">
    <property type="entry name" value="RING-H2_EL5-like"/>
    <property type="match status" value="1"/>
</dbReference>
<dbReference type="Proteomes" id="UP001443914">
    <property type="component" value="Unassembled WGS sequence"/>
</dbReference>
<dbReference type="AlphaFoldDB" id="A0AAW1H0P5"/>
<protein>
    <recommendedName>
        <fullName evidence="3">RING-type E3 ubiquitin transferase</fullName>
        <ecNumber evidence="3">2.3.2.27</ecNumber>
    </recommendedName>
</protein>
<reference evidence="13" key="1">
    <citation type="submission" date="2024-03" db="EMBL/GenBank/DDBJ databases">
        <title>WGS assembly of Saponaria officinalis var. Norfolk2.</title>
        <authorList>
            <person name="Jenkins J."/>
            <person name="Shu S."/>
            <person name="Grimwood J."/>
            <person name="Barry K."/>
            <person name="Goodstein D."/>
            <person name="Schmutz J."/>
            <person name="Leebens-Mack J."/>
            <person name="Osbourn A."/>
        </authorList>
    </citation>
    <scope>NUCLEOTIDE SEQUENCE [LARGE SCALE GENOMIC DNA]</scope>
    <source>
        <strain evidence="13">JIC</strain>
    </source>
</reference>
<dbReference type="EMBL" id="JBDFQZ010000013">
    <property type="protein sequence ID" value="KAK9670571.1"/>
    <property type="molecule type" value="Genomic_DNA"/>
</dbReference>
<evidence type="ECO:0000256" key="7">
    <source>
        <dbReference type="ARBA" id="ARBA00022833"/>
    </source>
</evidence>
<evidence type="ECO:0000256" key="4">
    <source>
        <dbReference type="ARBA" id="ARBA00022679"/>
    </source>
</evidence>
<dbReference type="GO" id="GO:0008270">
    <property type="term" value="F:zinc ion binding"/>
    <property type="evidence" value="ECO:0007669"/>
    <property type="project" value="UniProtKB-KW"/>
</dbReference>
<evidence type="ECO:0000256" key="2">
    <source>
        <dbReference type="ARBA" id="ARBA00004167"/>
    </source>
</evidence>
<dbReference type="InterPro" id="IPR044602">
    <property type="entry name" value="ATL10/ATL72-79-like"/>
</dbReference>
<evidence type="ECO:0000256" key="5">
    <source>
        <dbReference type="ARBA" id="ARBA00022692"/>
    </source>
</evidence>
<dbReference type="SUPFAM" id="SSF57850">
    <property type="entry name" value="RING/U-box"/>
    <property type="match status" value="1"/>
</dbReference>
<evidence type="ECO:0000256" key="8">
    <source>
        <dbReference type="ARBA" id="ARBA00022989"/>
    </source>
</evidence>
<evidence type="ECO:0000313" key="13">
    <source>
        <dbReference type="EMBL" id="KAK9670571.1"/>
    </source>
</evidence>
<evidence type="ECO:0000256" key="6">
    <source>
        <dbReference type="ARBA" id="ARBA00022723"/>
    </source>
</evidence>
<organism evidence="13 14">
    <name type="scientific">Saponaria officinalis</name>
    <name type="common">Common soapwort</name>
    <name type="synonym">Lychnis saponaria</name>
    <dbReference type="NCBI Taxonomy" id="3572"/>
    <lineage>
        <taxon>Eukaryota</taxon>
        <taxon>Viridiplantae</taxon>
        <taxon>Streptophyta</taxon>
        <taxon>Embryophyta</taxon>
        <taxon>Tracheophyta</taxon>
        <taxon>Spermatophyta</taxon>
        <taxon>Magnoliopsida</taxon>
        <taxon>eudicotyledons</taxon>
        <taxon>Gunneridae</taxon>
        <taxon>Pentapetalae</taxon>
        <taxon>Caryophyllales</taxon>
        <taxon>Caryophyllaceae</taxon>
        <taxon>Caryophylleae</taxon>
        <taxon>Saponaria</taxon>
    </lineage>
</organism>
<keyword evidence="11" id="KW-0863">Zinc-finger</keyword>
<dbReference type="GO" id="GO:0016567">
    <property type="term" value="P:protein ubiquitination"/>
    <property type="evidence" value="ECO:0007669"/>
    <property type="project" value="InterPro"/>
</dbReference>
<evidence type="ECO:0000256" key="3">
    <source>
        <dbReference type="ARBA" id="ARBA00012483"/>
    </source>
</evidence>
<keyword evidence="8" id="KW-1133">Transmembrane helix</keyword>
<evidence type="ECO:0000256" key="9">
    <source>
        <dbReference type="ARBA" id="ARBA00023136"/>
    </source>
</evidence>
<sequence length="219" mass="24414">MFISNNYFSSSFSQDLTVNNLHYSRKLLLQTPFYQAPAAPPQNYQLYPLSHLGSSRFDTNVIKVLSVLLCALICTLCVKSLVRCTLKCSILINQWLNQNNIIPSNQQKGSSGVDKKLLKTFPVIKCSKDGKVPGLYTECVICLSEFEGGELVRVLPKCHHGFHVMCIDEWLNLHSSCPTCRQSLVNSSKTVVGCQETSSVGVDGVLPLQREDIVRNFRG</sequence>
<dbReference type="InterPro" id="IPR001841">
    <property type="entry name" value="Znf_RING"/>
</dbReference>
<evidence type="ECO:0000313" key="14">
    <source>
        <dbReference type="Proteomes" id="UP001443914"/>
    </source>
</evidence>
<dbReference type="InterPro" id="IPR013083">
    <property type="entry name" value="Znf_RING/FYVE/PHD"/>
</dbReference>
<keyword evidence="5" id="KW-0812">Transmembrane</keyword>
<accession>A0AAW1H0P5</accession>
<dbReference type="GO" id="GO:0061630">
    <property type="term" value="F:ubiquitin protein ligase activity"/>
    <property type="evidence" value="ECO:0007669"/>
    <property type="project" value="UniProtKB-EC"/>
</dbReference>
<dbReference type="SMART" id="SM00184">
    <property type="entry name" value="RING"/>
    <property type="match status" value="1"/>
</dbReference>
<keyword evidence="7" id="KW-0862">Zinc</keyword>
<evidence type="ECO:0000259" key="12">
    <source>
        <dbReference type="PROSITE" id="PS50089"/>
    </source>
</evidence>
<dbReference type="Pfam" id="PF13639">
    <property type="entry name" value="zf-RING_2"/>
    <property type="match status" value="1"/>
</dbReference>
<evidence type="ECO:0000256" key="11">
    <source>
        <dbReference type="PROSITE-ProRule" id="PRU00175"/>
    </source>
</evidence>
<evidence type="ECO:0000256" key="1">
    <source>
        <dbReference type="ARBA" id="ARBA00000900"/>
    </source>
</evidence>
<dbReference type="GO" id="GO:0016020">
    <property type="term" value="C:membrane"/>
    <property type="evidence" value="ECO:0007669"/>
    <property type="project" value="UniProtKB-SubCell"/>
</dbReference>
<dbReference type="PROSITE" id="PS50089">
    <property type="entry name" value="ZF_RING_2"/>
    <property type="match status" value="1"/>
</dbReference>